<dbReference type="PROSITE" id="PS00518">
    <property type="entry name" value="ZF_RING_1"/>
    <property type="match status" value="1"/>
</dbReference>
<dbReference type="Gene3D" id="3.40.50.10190">
    <property type="entry name" value="BRCT domain"/>
    <property type="match status" value="2"/>
</dbReference>
<feature type="region of interest" description="Disordered" evidence="14">
    <location>
        <begin position="301"/>
        <end position="328"/>
    </location>
</feature>
<feature type="compositionally biased region" description="Polar residues" evidence="14">
    <location>
        <begin position="201"/>
        <end position="212"/>
    </location>
</feature>
<evidence type="ECO:0000256" key="10">
    <source>
        <dbReference type="ARBA" id="ARBA00023242"/>
    </source>
</evidence>
<evidence type="ECO:0000313" key="17">
    <source>
        <dbReference type="EMBL" id="CAL7939334.1"/>
    </source>
</evidence>
<evidence type="ECO:0000256" key="8">
    <source>
        <dbReference type="ARBA" id="ARBA00022833"/>
    </source>
</evidence>
<feature type="region of interest" description="Disordered" evidence="14">
    <location>
        <begin position="815"/>
        <end position="837"/>
    </location>
</feature>
<evidence type="ECO:0000256" key="9">
    <source>
        <dbReference type="ARBA" id="ARBA00023204"/>
    </source>
</evidence>
<dbReference type="SUPFAM" id="SSF57850">
    <property type="entry name" value="RING/U-box"/>
    <property type="match status" value="1"/>
</dbReference>
<feature type="compositionally biased region" description="Basic and acidic residues" evidence="14">
    <location>
        <begin position="163"/>
        <end position="183"/>
    </location>
</feature>
<dbReference type="InterPro" id="IPR001357">
    <property type="entry name" value="BRCT_dom"/>
</dbReference>
<evidence type="ECO:0000256" key="14">
    <source>
        <dbReference type="SAM" id="MobiDB-lite"/>
    </source>
</evidence>
<dbReference type="Pfam" id="PF00097">
    <property type="entry name" value="zf-C3HC4"/>
    <property type="match status" value="1"/>
</dbReference>
<keyword evidence="10" id="KW-0539">Nucleus</keyword>
<dbReference type="InterPro" id="IPR017907">
    <property type="entry name" value="Znf_RING_CS"/>
</dbReference>
<feature type="compositionally biased region" description="Basic and acidic residues" evidence="14">
    <location>
        <begin position="492"/>
        <end position="514"/>
    </location>
</feature>
<keyword evidence="11" id="KW-0131">Cell cycle</keyword>
<evidence type="ECO:0000256" key="12">
    <source>
        <dbReference type="ARBA" id="ARBA00031556"/>
    </source>
</evidence>
<evidence type="ECO:0000256" key="4">
    <source>
        <dbReference type="ARBA" id="ARBA00022723"/>
    </source>
</evidence>
<keyword evidence="3" id="KW-0158">Chromosome</keyword>
<dbReference type="SUPFAM" id="SSF52113">
    <property type="entry name" value="BRCT domain"/>
    <property type="match status" value="2"/>
</dbReference>
<evidence type="ECO:0000256" key="11">
    <source>
        <dbReference type="ARBA" id="ARBA00023306"/>
    </source>
</evidence>
<evidence type="ECO:0000256" key="3">
    <source>
        <dbReference type="ARBA" id="ARBA00022454"/>
    </source>
</evidence>
<dbReference type="InterPro" id="IPR018957">
    <property type="entry name" value="Znf_C3HC4_RING-type"/>
</dbReference>
<feature type="compositionally biased region" description="Polar residues" evidence="14">
    <location>
        <begin position="184"/>
        <end position="194"/>
    </location>
</feature>
<feature type="compositionally biased region" description="Basic and acidic residues" evidence="14">
    <location>
        <begin position="318"/>
        <end position="328"/>
    </location>
</feature>
<evidence type="ECO:0000256" key="2">
    <source>
        <dbReference type="ARBA" id="ARBA00004286"/>
    </source>
</evidence>
<feature type="compositionally biased region" description="Basic and acidic residues" evidence="14">
    <location>
        <begin position="775"/>
        <end position="785"/>
    </location>
</feature>
<feature type="compositionally biased region" description="Polar residues" evidence="14">
    <location>
        <begin position="1085"/>
        <end position="1103"/>
    </location>
</feature>
<feature type="compositionally biased region" description="Basic and acidic residues" evidence="14">
    <location>
        <begin position="302"/>
        <end position="311"/>
    </location>
</feature>
<proteinExistence type="predicted"/>
<keyword evidence="7 13" id="KW-0863">Zinc-finger</keyword>
<dbReference type="InterPro" id="IPR013083">
    <property type="entry name" value="Znf_RING/FYVE/PHD"/>
</dbReference>
<evidence type="ECO:0000256" key="6">
    <source>
        <dbReference type="ARBA" id="ARBA00022763"/>
    </source>
</evidence>
<reference evidence="17 18" key="1">
    <citation type="submission" date="2024-08" db="EMBL/GenBank/DDBJ databases">
        <authorList>
            <person name="Will J Nash"/>
            <person name="Angela Man"/>
            <person name="Seanna McTaggart"/>
            <person name="Kendall Baker"/>
            <person name="Tom Barker"/>
            <person name="Leah Catchpole"/>
            <person name="Alex Durrant"/>
            <person name="Karim Gharbi"/>
            <person name="Naomi Irish"/>
            <person name="Gemy Kaithakottil"/>
            <person name="Debby Ku"/>
            <person name="Aaliyah Providence"/>
            <person name="Felix Shaw"/>
            <person name="David Swarbreck"/>
            <person name="Chris Watkins"/>
            <person name="Ann M. McCartney"/>
            <person name="Giulio Formenti"/>
            <person name="Alice Mouton"/>
            <person name="Noel Vella"/>
            <person name="Bjorn M von Reumont"/>
            <person name="Adriana Vella"/>
            <person name="Wilfried Haerty"/>
        </authorList>
    </citation>
    <scope>NUCLEOTIDE SEQUENCE [LARGE SCALE GENOMIC DNA]</scope>
</reference>
<feature type="region of interest" description="Disordered" evidence="14">
    <location>
        <begin position="1046"/>
        <end position="1103"/>
    </location>
</feature>
<feature type="region of interest" description="Disordered" evidence="14">
    <location>
        <begin position="775"/>
        <end position="794"/>
    </location>
</feature>
<dbReference type="InterPro" id="IPR001841">
    <property type="entry name" value="Znf_RING"/>
</dbReference>
<protein>
    <recommendedName>
        <fullName evidence="12">RING-type E3 ubiquitin transferase BRCA1</fullName>
    </recommendedName>
</protein>
<organism evidence="17 18">
    <name type="scientific">Xylocopa violacea</name>
    <name type="common">Violet carpenter bee</name>
    <name type="synonym">Apis violacea</name>
    <dbReference type="NCBI Taxonomy" id="135666"/>
    <lineage>
        <taxon>Eukaryota</taxon>
        <taxon>Metazoa</taxon>
        <taxon>Ecdysozoa</taxon>
        <taxon>Arthropoda</taxon>
        <taxon>Hexapoda</taxon>
        <taxon>Insecta</taxon>
        <taxon>Pterygota</taxon>
        <taxon>Neoptera</taxon>
        <taxon>Endopterygota</taxon>
        <taxon>Hymenoptera</taxon>
        <taxon>Apocrita</taxon>
        <taxon>Aculeata</taxon>
        <taxon>Apoidea</taxon>
        <taxon>Anthophila</taxon>
        <taxon>Apidae</taxon>
        <taxon>Xylocopa</taxon>
        <taxon>Xylocopa</taxon>
    </lineage>
</organism>
<feature type="region of interest" description="Disordered" evidence="14">
    <location>
        <begin position="706"/>
        <end position="737"/>
    </location>
</feature>
<dbReference type="PROSITE" id="PS50172">
    <property type="entry name" value="BRCT"/>
    <property type="match status" value="2"/>
</dbReference>
<feature type="compositionally biased region" description="Basic and acidic residues" evidence="14">
    <location>
        <begin position="1046"/>
        <end position="1067"/>
    </location>
</feature>
<feature type="region of interest" description="Disordered" evidence="14">
    <location>
        <begin position="152"/>
        <end position="221"/>
    </location>
</feature>
<comment type="caution">
    <text evidence="17">The sequence shown here is derived from an EMBL/GenBank/DDBJ whole genome shotgun (WGS) entry which is preliminary data.</text>
</comment>
<feature type="region of interest" description="Disordered" evidence="14">
    <location>
        <begin position="443"/>
        <end position="531"/>
    </location>
</feature>
<accession>A0ABP1NEB0</accession>
<name>A0ABP1NEB0_XYLVO</name>
<evidence type="ECO:0000256" key="1">
    <source>
        <dbReference type="ARBA" id="ARBA00004123"/>
    </source>
</evidence>
<dbReference type="PANTHER" id="PTHR13763:SF0">
    <property type="entry name" value="BREAST CANCER TYPE 1 SUSCEPTIBILITY PROTEIN"/>
    <property type="match status" value="1"/>
</dbReference>
<evidence type="ECO:0000256" key="13">
    <source>
        <dbReference type="PROSITE-ProRule" id="PRU00175"/>
    </source>
</evidence>
<keyword evidence="9" id="KW-0234">DNA repair</keyword>
<evidence type="ECO:0000256" key="5">
    <source>
        <dbReference type="ARBA" id="ARBA00022737"/>
    </source>
</evidence>
<dbReference type="PROSITE" id="PS50089">
    <property type="entry name" value="ZF_RING_2"/>
    <property type="match status" value="1"/>
</dbReference>
<dbReference type="Pfam" id="PF00533">
    <property type="entry name" value="BRCT"/>
    <property type="match status" value="1"/>
</dbReference>
<dbReference type="PANTHER" id="PTHR13763">
    <property type="entry name" value="BREAST CANCER TYPE 1 SUSCEPTIBILITY PROTEIN BRCA1"/>
    <property type="match status" value="1"/>
</dbReference>
<dbReference type="CDD" id="cd17734">
    <property type="entry name" value="BRCT_Bard1_rpt1"/>
    <property type="match status" value="1"/>
</dbReference>
<evidence type="ECO:0000256" key="7">
    <source>
        <dbReference type="ARBA" id="ARBA00022771"/>
    </source>
</evidence>
<dbReference type="Gene3D" id="3.30.40.10">
    <property type="entry name" value="Zinc/RING finger domain, C3HC4 (zinc finger)"/>
    <property type="match status" value="1"/>
</dbReference>
<comment type="subcellular location">
    <subcellularLocation>
        <location evidence="2">Chromosome</location>
    </subcellularLocation>
    <subcellularLocation>
        <location evidence="1">Nucleus</location>
    </subcellularLocation>
</comment>
<keyword evidence="8" id="KW-0862">Zinc</keyword>
<dbReference type="EMBL" id="CAXAJV020001290">
    <property type="protein sequence ID" value="CAL7939334.1"/>
    <property type="molecule type" value="Genomic_DNA"/>
</dbReference>
<gene>
    <name evidence="17" type="ORF">XYLVIOL_LOCUS3815</name>
</gene>
<dbReference type="SMART" id="SM00292">
    <property type="entry name" value="BRCT"/>
    <property type="match status" value="2"/>
</dbReference>
<evidence type="ECO:0000313" key="18">
    <source>
        <dbReference type="Proteomes" id="UP001642520"/>
    </source>
</evidence>
<dbReference type="InterPro" id="IPR036420">
    <property type="entry name" value="BRCT_dom_sf"/>
</dbReference>
<feature type="compositionally biased region" description="Basic and acidic residues" evidence="14">
    <location>
        <begin position="468"/>
        <end position="485"/>
    </location>
</feature>
<evidence type="ECO:0000259" key="16">
    <source>
        <dbReference type="PROSITE" id="PS50172"/>
    </source>
</evidence>
<sequence length="1405" mass="159028">MRDVSEKLLEVVRNMQRCLMCTICLHTISDPIKNSCGHQYCRTCIQSVLQNIPVRCPLCNVWLRNISSDKHVVVFVDRLQKLMDAFQLDSGINQSYVSGLPLRLDPPLTQEPLDCGDSTMSVSQNCADNGMENSDEDIKIVSEVMMRDNTRCSVSKQLSGGPSRDKHNENQSNDRWDCRKSFETRSAQNFTSKMNFDIDNPQPSTSGATGSNDGEKESSQVRLKKNWSTVARFGKEMRAKGKKLKSLNVSIENKRKSGSLNESTTNLDKEEVVMSKKLTKDRGKYIREEICKGVREVTQNSKTKEFSERKKNLPGTEDGSKERKEGTKEVFWGSNREDNSIAEEIQPVCESSFITPDYGKITIPEKRHVDPTNTPFENRIKKIPSQMTSAGSAEIRNQVNLVNKLNDEADNSSPSLIQEIELIDELYSVPRFQASIPIGNRLSPKKQVVDPRSNNSSDSNADSRLQAVRRDLNRQIDESSGHADADNNSGRRIIEAEKNRSSGDNEKHDNERVRGSITISSSRRGHDVGQTSSPVMFQRLGKVYKYRKKRVRFFYLGRTRQEESLGSSYCDLRLQKPYSLVDVLDTQDLEYACAPESVFGNNALITVNETPIIEHDEAETVSIVKDAPKQCNTVYGNPNKTQSIDVDLLTLDENEGTVQPCVEHSTTLLKNTSPTKNSQQQFPERSKCSSPKASYKILARTSQNACNTDPLFTPTERKESRITTEFEDKSEEEEYASDHSFSSQVTCITMPTKKISARNIGTACLSIVDRDNVDGSTNDRLDVSPKSKRKRSVSFDSSEEEDLCEIANNWCETGESGTRCKKKGKSEEERDSTYSADASGKARTSISFISCSRGNKFAGNCDTEKLKDNLEDNLDDIMANVDTAELASITYNPDNTSKPIIGKMEFLDDNWEKKYIEESSLALYSNSSDKQNKRSVSRALYNDSDSNADIIFKPEHTVTRKSLKKDKFLETSNLVDSTSKETMIPSNCATRLLMNWMSNIDSDVATESTMKNMHEQDSLMNITEDSLMMKQFEQDLFGKTIRYEKEQRTPQKLKEDKRSNDEEVEHSGEEDDIVENTPDTKTKSRQATNLSRGSSTVSPFSKITGESLSNVSSPLCRRKTYPLCQSTPKAHRSSIKSNCGLTKFTFSNEQTDIEKSVLRVPQSVQVIDNQRLCFVCTGLVSFQIEQVNRLAHMVNARYVTQFELDVTHVIVRTNKNNNGTDKTLKYLQGIVHKKWIVSYKWVVDSLSEGRLVNELPYEAVDSKTLEAGPRKSRLSEEGLFTGFAFLCIGPYPDISVEQYQDLLRAMGATVVNNLDSLAAERTKLKIIVIQSDVYEYKIIEWYKKTRAVPIFYDWVVECISRYKLTSFYLYLQELSQQDVRNLGFPEYLVEEVHDEDSDIMYDVSM</sequence>
<feature type="compositionally biased region" description="Low complexity" evidence="14">
    <location>
        <begin position="453"/>
        <end position="463"/>
    </location>
</feature>
<dbReference type="InterPro" id="IPR031099">
    <property type="entry name" value="BRCA1-associated"/>
</dbReference>
<feature type="domain" description="RING-type" evidence="15">
    <location>
        <begin position="21"/>
        <end position="60"/>
    </location>
</feature>
<feature type="region of interest" description="Disordered" evidence="14">
    <location>
        <begin position="666"/>
        <end position="689"/>
    </location>
</feature>
<feature type="domain" description="BRCT" evidence="16">
    <location>
        <begin position="1275"/>
        <end position="1372"/>
    </location>
</feature>
<feature type="compositionally biased region" description="Basic and acidic residues" evidence="14">
    <location>
        <begin position="715"/>
        <end position="727"/>
    </location>
</feature>
<keyword evidence="18" id="KW-1185">Reference proteome</keyword>
<keyword evidence="6" id="KW-0227">DNA damage</keyword>
<dbReference type="Proteomes" id="UP001642520">
    <property type="component" value="Unassembled WGS sequence"/>
</dbReference>
<feature type="domain" description="BRCT" evidence="16">
    <location>
        <begin position="1162"/>
        <end position="1259"/>
    </location>
</feature>
<keyword evidence="5" id="KW-0677">Repeat</keyword>
<keyword evidence="4" id="KW-0479">Metal-binding</keyword>
<dbReference type="SMART" id="SM00184">
    <property type="entry name" value="RING"/>
    <property type="match status" value="1"/>
</dbReference>
<evidence type="ECO:0000259" key="15">
    <source>
        <dbReference type="PROSITE" id="PS50089"/>
    </source>
</evidence>